<dbReference type="GO" id="GO:0042254">
    <property type="term" value="P:ribosome biogenesis"/>
    <property type="evidence" value="ECO:0007669"/>
    <property type="project" value="TreeGrafter"/>
</dbReference>
<dbReference type="InterPro" id="IPR015943">
    <property type="entry name" value="WD40/YVTN_repeat-like_dom_sf"/>
</dbReference>
<evidence type="ECO:0000256" key="3">
    <source>
        <dbReference type="ARBA" id="ARBA00022737"/>
    </source>
</evidence>
<dbReference type="PROSITE" id="PS50082">
    <property type="entry name" value="WD_REPEATS_2"/>
    <property type="match status" value="2"/>
</dbReference>
<sequence>MPKPKRLATLVGCNCTTPLEFCGCNNNGAHFGFGPAADVDSSLPVDRKEALRCTFRPLFFFFFTYDDRPPRSRQAITLVDSCVVAVRHTPPPPHPPPPSAPGGATSPCRAACTCRRRPSLHHHANHSGLDALATDPRPPPFYITVRRRSGTMKTSGDEVPEEEGGNKEKKKKEGASSSSIPALASGPAKVWQPGVDELEEGEELQFDPEAYNYLRGFSIGWPCLSFDVVRDQLGLVRSEFPHTLYGVAGTQAEKAAWNYIGIFKLSNINGKKRAPIPASAVDGESDEDSDSSSDDEAEETNEDTKPIVHLKKVAHAGGVNRIRSMTQKPHICATWGDTGHVQVWDMSFFLNSLAESGTHPHNEEDIIHKHLPLKVFSGHKDEGYAIDWDPLVTGRLVSGDCNSCIHLWEPTSSSWNVDAKPFIGHSKSVEDLQWSPTQANIFASCSVDKTIAIWDTRSGNKPCVAPFKAHNSDVNVISWNRLASPFIASGSDDGSFSVHDLRLVKEKMESVVAHFEYHKKAITSIEWSPHEASTLAVTSEDHQLTIWDFALEKDAEEEAEFRAKMKEQANAPDDLPPQLLFVHQGQKDLKELHWHPQIPSMIISTAADGFNVLMPSNIDTTIPGAEPSNNDTTMSSAET</sequence>
<dbReference type="SMART" id="SM00320">
    <property type="entry name" value="WD40"/>
    <property type="match status" value="5"/>
</dbReference>
<feature type="domain" description="Histone-binding protein RBBP4-like N-terminal" evidence="6">
    <location>
        <begin position="202"/>
        <end position="268"/>
    </location>
</feature>
<evidence type="ECO:0000256" key="5">
    <source>
        <dbReference type="SAM" id="MobiDB-lite"/>
    </source>
</evidence>
<organism evidence="7 8">
    <name type="scientific">Eleusine coracana subsp. coracana</name>
    <dbReference type="NCBI Taxonomy" id="191504"/>
    <lineage>
        <taxon>Eukaryota</taxon>
        <taxon>Viridiplantae</taxon>
        <taxon>Streptophyta</taxon>
        <taxon>Embryophyta</taxon>
        <taxon>Tracheophyta</taxon>
        <taxon>Spermatophyta</taxon>
        <taxon>Magnoliopsida</taxon>
        <taxon>Liliopsida</taxon>
        <taxon>Poales</taxon>
        <taxon>Poaceae</taxon>
        <taxon>PACMAD clade</taxon>
        <taxon>Chloridoideae</taxon>
        <taxon>Cynodonteae</taxon>
        <taxon>Eleusininae</taxon>
        <taxon>Eleusine</taxon>
    </lineage>
</organism>
<comment type="similarity">
    <text evidence="1">Belongs to the WD repeat RBAP46/RBAP48/MSI1 family.</text>
</comment>
<dbReference type="Gene3D" id="2.130.10.10">
    <property type="entry name" value="YVTN repeat-like/Quinoprotein amine dehydrogenase"/>
    <property type="match status" value="1"/>
</dbReference>
<evidence type="ECO:0000313" key="7">
    <source>
        <dbReference type="EMBL" id="GJM88084.1"/>
    </source>
</evidence>
<evidence type="ECO:0000259" key="6">
    <source>
        <dbReference type="Pfam" id="PF12265"/>
    </source>
</evidence>
<proteinExistence type="inferred from homology"/>
<accession>A0AAV5BQS9</accession>
<dbReference type="EMBL" id="BQKI01000002">
    <property type="protein sequence ID" value="GJM88084.1"/>
    <property type="molecule type" value="Genomic_DNA"/>
</dbReference>
<evidence type="ECO:0000256" key="4">
    <source>
        <dbReference type="PROSITE-ProRule" id="PRU00221"/>
    </source>
</evidence>
<keyword evidence="3" id="KW-0677">Repeat</keyword>
<dbReference type="InterPro" id="IPR051972">
    <property type="entry name" value="Glutamate-rich_WD_repeat"/>
</dbReference>
<dbReference type="GO" id="GO:0005730">
    <property type="term" value="C:nucleolus"/>
    <property type="evidence" value="ECO:0007669"/>
    <property type="project" value="TreeGrafter"/>
</dbReference>
<dbReference type="InterPro" id="IPR036322">
    <property type="entry name" value="WD40_repeat_dom_sf"/>
</dbReference>
<reference evidence="7" key="1">
    <citation type="journal article" date="2018" name="DNA Res.">
        <title>Multiple hybrid de novo genome assembly of finger millet, an orphan allotetraploid crop.</title>
        <authorList>
            <person name="Hatakeyama M."/>
            <person name="Aluri S."/>
            <person name="Balachadran M.T."/>
            <person name="Sivarajan S.R."/>
            <person name="Patrignani A."/>
            <person name="Gruter S."/>
            <person name="Poveda L."/>
            <person name="Shimizu-Inatsugi R."/>
            <person name="Baeten J."/>
            <person name="Francoijs K.J."/>
            <person name="Nataraja K.N."/>
            <person name="Reddy Y.A.N."/>
            <person name="Phadnis S."/>
            <person name="Ravikumar R.L."/>
            <person name="Schlapbach R."/>
            <person name="Sreeman S.M."/>
            <person name="Shimizu K.K."/>
        </authorList>
    </citation>
    <scope>NUCLEOTIDE SEQUENCE</scope>
</reference>
<evidence type="ECO:0000256" key="1">
    <source>
        <dbReference type="ARBA" id="ARBA00009341"/>
    </source>
</evidence>
<feature type="repeat" description="WD" evidence="4">
    <location>
        <begin position="422"/>
        <end position="464"/>
    </location>
</feature>
<dbReference type="InterPro" id="IPR022052">
    <property type="entry name" value="Histone-bd_RBBP4-like_N"/>
</dbReference>
<dbReference type="Pfam" id="PF12265">
    <property type="entry name" value="CAF1C_H4-bd"/>
    <property type="match status" value="1"/>
</dbReference>
<reference evidence="7" key="2">
    <citation type="submission" date="2021-12" db="EMBL/GenBank/DDBJ databases">
        <title>Resequencing data analysis of finger millet.</title>
        <authorList>
            <person name="Hatakeyama M."/>
            <person name="Aluri S."/>
            <person name="Balachadran M.T."/>
            <person name="Sivarajan S.R."/>
            <person name="Poveda L."/>
            <person name="Shimizu-Inatsugi R."/>
            <person name="Schlapbach R."/>
            <person name="Sreeman S.M."/>
            <person name="Shimizu K.K."/>
        </authorList>
    </citation>
    <scope>NUCLEOTIDE SEQUENCE</scope>
</reference>
<dbReference type="InterPro" id="IPR001680">
    <property type="entry name" value="WD40_rpt"/>
</dbReference>
<gene>
    <name evidence="7" type="primary">ga04108</name>
    <name evidence="7" type="ORF">PR202_ga04108</name>
</gene>
<feature type="region of interest" description="Disordered" evidence="5">
    <location>
        <begin position="126"/>
        <end position="188"/>
    </location>
</feature>
<feature type="compositionally biased region" description="Acidic residues" evidence="5">
    <location>
        <begin position="283"/>
        <end position="301"/>
    </location>
</feature>
<feature type="compositionally biased region" description="Basic and acidic residues" evidence="5">
    <location>
        <begin position="164"/>
        <end position="174"/>
    </location>
</feature>
<protein>
    <recommendedName>
        <fullName evidence="6">Histone-binding protein RBBP4-like N-terminal domain-containing protein</fullName>
    </recommendedName>
</protein>
<feature type="repeat" description="WD" evidence="4">
    <location>
        <begin position="515"/>
        <end position="548"/>
    </location>
</feature>
<evidence type="ECO:0000313" key="8">
    <source>
        <dbReference type="Proteomes" id="UP001054889"/>
    </source>
</evidence>
<keyword evidence="2 4" id="KW-0853">WD repeat</keyword>
<dbReference type="Proteomes" id="UP001054889">
    <property type="component" value="Unassembled WGS sequence"/>
</dbReference>
<dbReference type="PANTHER" id="PTHR45903:SF1">
    <property type="entry name" value="GLUTAMATE-RICH WD REPEAT-CONTAINING PROTEIN 1"/>
    <property type="match status" value="1"/>
</dbReference>
<dbReference type="AlphaFoldDB" id="A0AAV5BQS9"/>
<dbReference type="PROSITE" id="PS50294">
    <property type="entry name" value="WD_REPEATS_REGION"/>
    <property type="match status" value="2"/>
</dbReference>
<name>A0AAV5BQS9_ELECO</name>
<keyword evidence="8" id="KW-1185">Reference proteome</keyword>
<evidence type="ECO:0000256" key="2">
    <source>
        <dbReference type="ARBA" id="ARBA00022574"/>
    </source>
</evidence>
<dbReference type="Pfam" id="PF00400">
    <property type="entry name" value="WD40"/>
    <property type="match status" value="3"/>
</dbReference>
<dbReference type="PANTHER" id="PTHR45903">
    <property type="entry name" value="GLUTAMATE-RICH WD REPEAT-CONTAINING PROTEIN 1"/>
    <property type="match status" value="1"/>
</dbReference>
<dbReference type="SUPFAM" id="SSF50978">
    <property type="entry name" value="WD40 repeat-like"/>
    <property type="match status" value="1"/>
</dbReference>
<comment type="caution">
    <text evidence="7">The sequence shown here is derived from an EMBL/GenBank/DDBJ whole genome shotgun (WGS) entry which is preliminary data.</text>
</comment>
<feature type="region of interest" description="Disordered" evidence="5">
    <location>
        <begin position="274"/>
        <end position="307"/>
    </location>
</feature>